<protein>
    <recommendedName>
        <fullName evidence="7">Adenosine 3'-phospho 5'-phosphosulfate transporter 1</fullName>
    </recommendedName>
</protein>
<dbReference type="STRING" id="53468.A0A0R3U4A4"/>
<reference evidence="9 10" key="1">
    <citation type="submission" date="2018-10" db="EMBL/GenBank/DDBJ databases">
        <authorList>
            <consortium name="Pathogen Informatics"/>
        </authorList>
    </citation>
    <scope>NUCLEOTIDE SEQUENCE [LARGE SCALE GENOMIC DNA]</scope>
</reference>
<dbReference type="GO" id="GO:0005789">
    <property type="term" value="C:endoplasmic reticulum membrane"/>
    <property type="evidence" value="ECO:0007669"/>
    <property type="project" value="TreeGrafter"/>
</dbReference>
<comment type="subcellular location">
    <subcellularLocation>
        <location evidence="1">Membrane</location>
        <topology evidence="1">Multi-pass membrane protein</topology>
    </subcellularLocation>
</comment>
<dbReference type="AlphaFoldDB" id="A0A0R3U4A4"/>
<comment type="similarity">
    <text evidence="2">Belongs to the nucleotide-sugar transporter family. SLC35B subfamily.</text>
</comment>
<dbReference type="GO" id="GO:0000139">
    <property type="term" value="C:Golgi membrane"/>
    <property type="evidence" value="ECO:0007669"/>
    <property type="project" value="TreeGrafter"/>
</dbReference>
<dbReference type="GO" id="GO:0046964">
    <property type="term" value="F:3'-phosphoadenosine 5'-phosphosulfate transmembrane transporter activity"/>
    <property type="evidence" value="ECO:0007669"/>
    <property type="project" value="TreeGrafter"/>
</dbReference>
<evidence type="ECO:0000256" key="5">
    <source>
        <dbReference type="ARBA" id="ARBA00022989"/>
    </source>
</evidence>
<dbReference type="EMBL" id="UXSR01000187">
    <property type="protein sequence ID" value="VDD75466.1"/>
    <property type="molecule type" value="Genomic_DNA"/>
</dbReference>
<keyword evidence="10" id="KW-1185">Reference proteome</keyword>
<dbReference type="InterPro" id="IPR013657">
    <property type="entry name" value="SCL35B1-4/HUT1"/>
</dbReference>
<evidence type="ECO:0000256" key="2">
    <source>
        <dbReference type="ARBA" id="ARBA00010694"/>
    </source>
</evidence>
<evidence type="ECO:0000313" key="10">
    <source>
        <dbReference type="Proteomes" id="UP000267029"/>
    </source>
</evidence>
<dbReference type="Proteomes" id="UP000267029">
    <property type="component" value="Unassembled WGS sequence"/>
</dbReference>
<name>A0A0R3U4A4_MESCO</name>
<evidence type="ECO:0000256" key="3">
    <source>
        <dbReference type="ARBA" id="ARBA00022448"/>
    </source>
</evidence>
<feature type="transmembrane region" description="Helical" evidence="8">
    <location>
        <begin position="95"/>
        <end position="118"/>
    </location>
</feature>
<keyword evidence="3" id="KW-0813">Transport</keyword>
<organism evidence="9 10">
    <name type="scientific">Mesocestoides corti</name>
    <name type="common">Flatworm</name>
    <dbReference type="NCBI Taxonomy" id="53468"/>
    <lineage>
        <taxon>Eukaryota</taxon>
        <taxon>Metazoa</taxon>
        <taxon>Spiralia</taxon>
        <taxon>Lophotrochozoa</taxon>
        <taxon>Platyhelminthes</taxon>
        <taxon>Cestoda</taxon>
        <taxon>Eucestoda</taxon>
        <taxon>Cyclophyllidea</taxon>
        <taxon>Mesocestoididae</taxon>
        <taxon>Mesocestoides</taxon>
    </lineage>
</organism>
<evidence type="ECO:0000313" key="9">
    <source>
        <dbReference type="EMBL" id="VDD75466.1"/>
    </source>
</evidence>
<evidence type="ECO:0000256" key="7">
    <source>
        <dbReference type="ARBA" id="ARBA00039668"/>
    </source>
</evidence>
<dbReference type="PANTHER" id="PTHR10778">
    <property type="entry name" value="SOLUTE CARRIER FAMILY 35 MEMBER B"/>
    <property type="match status" value="1"/>
</dbReference>
<accession>A0A0R3U4A4</accession>
<feature type="transmembrane region" description="Helical" evidence="8">
    <location>
        <begin position="51"/>
        <end position="74"/>
    </location>
</feature>
<dbReference type="OrthoDB" id="10035043at2759"/>
<feature type="transmembrane region" description="Helical" evidence="8">
    <location>
        <begin position="124"/>
        <end position="144"/>
    </location>
</feature>
<evidence type="ECO:0000256" key="1">
    <source>
        <dbReference type="ARBA" id="ARBA00004141"/>
    </source>
</evidence>
<keyword evidence="5 8" id="KW-1133">Transmembrane helix</keyword>
<proteinExistence type="inferred from homology"/>
<evidence type="ECO:0000256" key="4">
    <source>
        <dbReference type="ARBA" id="ARBA00022692"/>
    </source>
</evidence>
<sequence length="284" mass="31010">MALLCWCIVQQCVFCYLILLITSFAFSRNPEVQKCSRLMTKDYGGECFADPQFLVFCNRLGALFVSSTCIFLIHGCGKRSPALSNILSSWCQYEALLFITFPVQVSLIGVGVSTFILSSPPNRSSAVTTSSLSGLLLLCGYIALDSYTSTSQDNLFRTYNMSPLHMMRGVSGWAVVFTVAPLLINRTLAASLQFALAHPTFVVDVGGSAVCSGFGQILIFLTIAEFGAVTFTIIMTIRQCLSILASCLIFGHPINAVGFVGLFITFGAILLRIFWKRLFSTQKA</sequence>
<evidence type="ECO:0000256" key="6">
    <source>
        <dbReference type="ARBA" id="ARBA00023136"/>
    </source>
</evidence>
<gene>
    <name evidence="9" type="ORF">MCOS_LOCUS1469</name>
</gene>
<evidence type="ECO:0000256" key="8">
    <source>
        <dbReference type="SAM" id="Phobius"/>
    </source>
</evidence>
<keyword evidence="4 8" id="KW-0812">Transmembrane</keyword>
<dbReference type="PANTHER" id="PTHR10778:SF13">
    <property type="entry name" value="ADENOSINE 3'-PHOSPHO 5'-PHOSPHOSULFATE TRANSPORTER 1"/>
    <property type="match status" value="1"/>
</dbReference>
<keyword evidence="6 8" id="KW-0472">Membrane</keyword>
<feature type="transmembrane region" description="Helical" evidence="8">
    <location>
        <begin position="257"/>
        <end position="275"/>
    </location>
</feature>
<dbReference type="Pfam" id="PF08449">
    <property type="entry name" value="UAA"/>
    <property type="match status" value="1"/>
</dbReference>
<feature type="transmembrane region" description="Helical" evidence="8">
    <location>
        <begin position="165"/>
        <end position="184"/>
    </location>
</feature>